<sequence>MFATKILRQQVGAFSKLPHANEVKMAYDLHQPSVSLQTNINNENHKSEPILFIHGIFGNKKSYAQDCKLIADATHTPVYTLDLRNHGETSHAAPFNYDVLTADIKAFCDEHSFDKVKLVGYSLGAKASMLTALKYPDLVRSAVFIDNAPINQPHLKGFMKSYIKSMKYILDESRIHKNDKQWKEKANDDMKKFLPNGNLRKNLLVNLVNKPPKNSEESTVNFDTDYIQFLNPIHEMEHMIIEEVATWPDTKGLKYEGETHFIRGLKSPFITKQGVAAIMDHFPNADITDLNSNHDILDDRPGEYVRIICDFFNLHRYQNPPKDANIVNYSGYGFQQPTNGSTVAAN</sequence>
<comment type="similarity">
    <text evidence="1">Belongs to the AB hydrolase superfamily.</text>
</comment>
<dbReference type="SUPFAM" id="SSF53474">
    <property type="entry name" value="alpha/beta-Hydrolases"/>
    <property type="match status" value="1"/>
</dbReference>
<dbReference type="InterPro" id="IPR000073">
    <property type="entry name" value="AB_hydrolase_1"/>
</dbReference>
<feature type="domain" description="AB hydrolase-1" evidence="4">
    <location>
        <begin position="49"/>
        <end position="301"/>
    </location>
</feature>
<evidence type="ECO:0000259" key="4">
    <source>
        <dbReference type="Pfam" id="PF00561"/>
    </source>
</evidence>
<evidence type="ECO:0000313" key="6">
    <source>
        <dbReference type="Proteomes" id="UP000774326"/>
    </source>
</evidence>
<evidence type="ECO:0000256" key="1">
    <source>
        <dbReference type="ARBA" id="ARBA00008645"/>
    </source>
</evidence>
<dbReference type="GO" id="GO:0016740">
    <property type="term" value="F:transferase activity"/>
    <property type="evidence" value="ECO:0007669"/>
    <property type="project" value="UniProtKB-KW"/>
</dbReference>
<evidence type="ECO:0000313" key="5">
    <source>
        <dbReference type="EMBL" id="KAH3685878.1"/>
    </source>
</evidence>
<name>A0A9P8TN99_WICPI</name>
<protein>
    <recommendedName>
        <fullName evidence="4">AB hydrolase-1 domain-containing protein</fullName>
    </recommendedName>
</protein>
<accession>A0A9P8TN99</accession>
<proteinExistence type="inferred from homology"/>
<dbReference type="PANTHER" id="PTHR46118">
    <property type="entry name" value="PROTEIN ABHD11"/>
    <property type="match status" value="1"/>
</dbReference>
<dbReference type="OrthoDB" id="8119704at2759"/>
<comment type="caution">
    <text evidence="5">The sequence shown here is derived from an EMBL/GenBank/DDBJ whole genome shotgun (WGS) entry which is preliminary data.</text>
</comment>
<reference evidence="5" key="1">
    <citation type="journal article" date="2021" name="Open Biol.">
        <title>Shared evolutionary footprints suggest mitochondrial oxidative damage underlies multiple complex I losses in fungi.</title>
        <authorList>
            <person name="Schikora-Tamarit M.A."/>
            <person name="Marcet-Houben M."/>
            <person name="Nosek J."/>
            <person name="Gabaldon T."/>
        </authorList>
    </citation>
    <scope>NUCLEOTIDE SEQUENCE</scope>
    <source>
        <strain evidence="5">CBS2887</strain>
    </source>
</reference>
<dbReference type="EMBL" id="JAEUBG010001747">
    <property type="protein sequence ID" value="KAH3685878.1"/>
    <property type="molecule type" value="Genomic_DNA"/>
</dbReference>
<keyword evidence="3" id="KW-0378">Hydrolase</keyword>
<dbReference type="PANTHER" id="PTHR46118:SF4">
    <property type="entry name" value="PROTEIN ABHD11"/>
    <property type="match status" value="1"/>
</dbReference>
<organism evidence="5 6">
    <name type="scientific">Wickerhamomyces pijperi</name>
    <name type="common">Yeast</name>
    <name type="synonym">Pichia pijperi</name>
    <dbReference type="NCBI Taxonomy" id="599730"/>
    <lineage>
        <taxon>Eukaryota</taxon>
        <taxon>Fungi</taxon>
        <taxon>Dikarya</taxon>
        <taxon>Ascomycota</taxon>
        <taxon>Saccharomycotina</taxon>
        <taxon>Saccharomycetes</taxon>
        <taxon>Phaffomycetales</taxon>
        <taxon>Wickerhamomycetaceae</taxon>
        <taxon>Wickerhamomyces</taxon>
    </lineage>
</organism>
<keyword evidence="6" id="KW-1185">Reference proteome</keyword>
<gene>
    <name evidence="5" type="ORF">WICPIJ_003167</name>
</gene>
<reference evidence="5" key="2">
    <citation type="submission" date="2021-01" db="EMBL/GenBank/DDBJ databases">
        <authorList>
            <person name="Schikora-Tamarit M.A."/>
        </authorList>
    </citation>
    <scope>NUCLEOTIDE SEQUENCE</scope>
    <source>
        <strain evidence="5">CBS2887</strain>
    </source>
</reference>
<evidence type="ECO:0000256" key="3">
    <source>
        <dbReference type="ARBA" id="ARBA00022801"/>
    </source>
</evidence>
<evidence type="ECO:0000256" key="2">
    <source>
        <dbReference type="ARBA" id="ARBA00022679"/>
    </source>
</evidence>
<keyword evidence="2" id="KW-0808">Transferase</keyword>
<dbReference type="Gene3D" id="3.40.50.1820">
    <property type="entry name" value="alpha/beta hydrolase"/>
    <property type="match status" value="1"/>
</dbReference>
<dbReference type="AlphaFoldDB" id="A0A9P8TN99"/>
<dbReference type="InterPro" id="IPR029058">
    <property type="entry name" value="AB_hydrolase_fold"/>
</dbReference>
<dbReference type="Pfam" id="PF00561">
    <property type="entry name" value="Abhydrolase_1"/>
    <property type="match status" value="1"/>
</dbReference>
<dbReference type="GO" id="GO:0052689">
    <property type="term" value="F:carboxylic ester hydrolase activity"/>
    <property type="evidence" value="ECO:0007669"/>
    <property type="project" value="TreeGrafter"/>
</dbReference>
<dbReference type="Proteomes" id="UP000774326">
    <property type="component" value="Unassembled WGS sequence"/>
</dbReference>